<evidence type="ECO:0000313" key="1">
    <source>
        <dbReference type="EMBL" id="KAG3204507.1"/>
    </source>
</evidence>
<name>A0A8T1H2K1_9STRA</name>
<reference evidence="1" key="1">
    <citation type="submission" date="2018-05" db="EMBL/GenBank/DDBJ databases">
        <title>Effector identification in a new, highly contiguous assembly of the strawberry crown rot pathogen Phytophthora cactorum.</title>
        <authorList>
            <person name="Armitage A.D."/>
            <person name="Nellist C.F."/>
            <person name="Bates H."/>
            <person name="Vickerstaff R.J."/>
            <person name="Harrison R.J."/>
        </authorList>
    </citation>
    <scope>NUCLEOTIDE SEQUENCE</scope>
    <source>
        <strain evidence="1">P421</strain>
    </source>
</reference>
<proteinExistence type="predicted"/>
<organism evidence="1 2">
    <name type="scientific">Phytophthora cactorum</name>
    <dbReference type="NCBI Taxonomy" id="29920"/>
    <lineage>
        <taxon>Eukaryota</taxon>
        <taxon>Sar</taxon>
        <taxon>Stramenopiles</taxon>
        <taxon>Oomycota</taxon>
        <taxon>Peronosporomycetes</taxon>
        <taxon>Peronosporales</taxon>
        <taxon>Peronosporaceae</taxon>
        <taxon>Phytophthora</taxon>
    </lineage>
</organism>
<dbReference type="AlphaFoldDB" id="A0A8T1H2K1"/>
<accession>A0A8T1H2K1</accession>
<gene>
    <name evidence="1" type="ORF">PC129_g22551</name>
</gene>
<comment type="caution">
    <text evidence="1">The sequence shown here is derived from an EMBL/GenBank/DDBJ whole genome shotgun (WGS) entry which is preliminary data.</text>
</comment>
<protein>
    <submittedName>
        <fullName evidence="1">Uncharacterized protein</fullName>
    </submittedName>
</protein>
<evidence type="ECO:0000313" key="2">
    <source>
        <dbReference type="Proteomes" id="UP000760860"/>
    </source>
</evidence>
<sequence>MNTPRIAQAPTSTFIHIVRAVQPACSIAPCSCRPRGASALSATRLPSFSHRLPVLLAHVLLAADAERTVIVRNSCGPVTSE</sequence>
<dbReference type="EMBL" id="RCMV01002129">
    <property type="protein sequence ID" value="KAG3204507.1"/>
    <property type="molecule type" value="Genomic_DNA"/>
</dbReference>
<dbReference type="Proteomes" id="UP000760860">
    <property type="component" value="Unassembled WGS sequence"/>
</dbReference>